<keyword evidence="2" id="KW-0732">Signal</keyword>
<feature type="signal peptide" evidence="2">
    <location>
        <begin position="1"/>
        <end position="18"/>
    </location>
</feature>
<feature type="region of interest" description="Disordered" evidence="1">
    <location>
        <begin position="136"/>
        <end position="163"/>
    </location>
</feature>
<dbReference type="EMBL" id="JBANRG010000005">
    <property type="protein sequence ID" value="KAK7466156.1"/>
    <property type="molecule type" value="Genomic_DNA"/>
</dbReference>
<organism evidence="3 4">
    <name type="scientific">Marasmiellus scandens</name>
    <dbReference type="NCBI Taxonomy" id="2682957"/>
    <lineage>
        <taxon>Eukaryota</taxon>
        <taxon>Fungi</taxon>
        <taxon>Dikarya</taxon>
        <taxon>Basidiomycota</taxon>
        <taxon>Agaricomycotina</taxon>
        <taxon>Agaricomycetes</taxon>
        <taxon>Agaricomycetidae</taxon>
        <taxon>Agaricales</taxon>
        <taxon>Marasmiineae</taxon>
        <taxon>Omphalotaceae</taxon>
        <taxon>Marasmiellus</taxon>
    </lineage>
</organism>
<gene>
    <name evidence="3" type="ORF">VKT23_004881</name>
</gene>
<proteinExistence type="predicted"/>
<sequence>MILASVFSVFIGLRFVSAIPFGRLAREFSADVSHVVVDDASNHYVAFRRDGSIVAHYPIDNRDNSFDIHARADSSSCADLSIDEAKTLPGWDSITKYADDNWGTGSRNIITNPPEYRDRWAQVCIQSDPVKLSFKDKPRCQTQESESNGNVTGTNGQVTMDSQNGFSAETSVTTTKASTIGVDVTMEASFEIPEIVDVSTSFTTSTSITNTNSKSNTAKYDGVQKTTLEFDVKEGRDCHATIKTQSCSQEATGTVKYLASGFVWFNYDDRTHDHYKCMGSPLYDGNLN</sequence>
<evidence type="ECO:0000256" key="1">
    <source>
        <dbReference type="SAM" id="MobiDB-lite"/>
    </source>
</evidence>
<feature type="compositionally biased region" description="Polar residues" evidence="1">
    <location>
        <begin position="140"/>
        <end position="163"/>
    </location>
</feature>
<evidence type="ECO:0000313" key="3">
    <source>
        <dbReference type="EMBL" id="KAK7466156.1"/>
    </source>
</evidence>
<protein>
    <submittedName>
        <fullName evidence="3">Uncharacterized protein</fullName>
    </submittedName>
</protein>
<dbReference type="SUPFAM" id="SSF56973">
    <property type="entry name" value="Aerolisin/ETX pore-forming domain"/>
    <property type="match status" value="1"/>
</dbReference>
<evidence type="ECO:0000256" key="2">
    <source>
        <dbReference type="SAM" id="SignalP"/>
    </source>
</evidence>
<evidence type="ECO:0000313" key="4">
    <source>
        <dbReference type="Proteomes" id="UP001498398"/>
    </source>
</evidence>
<keyword evidence="4" id="KW-1185">Reference proteome</keyword>
<dbReference type="Proteomes" id="UP001498398">
    <property type="component" value="Unassembled WGS sequence"/>
</dbReference>
<reference evidence="3 4" key="1">
    <citation type="submission" date="2024-01" db="EMBL/GenBank/DDBJ databases">
        <title>A draft genome for the cacao thread blight pathogen Marasmiellus scandens.</title>
        <authorList>
            <person name="Baruah I.K."/>
            <person name="Leung J."/>
            <person name="Bukari Y."/>
            <person name="Amoako-Attah I."/>
            <person name="Meinhardt L.W."/>
            <person name="Bailey B.A."/>
            <person name="Cohen S.P."/>
        </authorList>
    </citation>
    <scope>NUCLEOTIDE SEQUENCE [LARGE SCALE GENOMIC DNA]</scope>
    <source>
        <strain evidence="3 4">GH-19</strain>
    </source>
</reference>
<name>A0ABR1JUT0_9AGAR</name>
<accession>A0ABR1JUT0</accession>
<comment type="caution">
    <text evidence="3">The sequence shown here is derived from an EMBL/GenBank/DDBJ whole genome shotgun (WGS) entry which is preliminary data.</text>
</comment>
<feature type="chain" id="PRO_5045869710" evidence="2">
    <location>
        <begin position="19"/>
        <end position="288"/>
    </location>
</feature>